<keyword evidence="3" id="KW-0805">Transcription regulation</keyword>
<dbReference type="InterPro" id="IPR050815">
    <property type="entry name" value="TF_fung"/>
</dbReference>
<evidence type="ECO:0000256" key="4">
    <source>
        <dbReference type="ARBA" id="ARBA00023125"/>
    </source>
</evidence>
<comment type="caution">
    <text evidence="8">The sequence shown here is derived from an EMBL/GenBank/DDBJ whole genome shotgun (WGS) entry which is preliminary data.</text>
</comment>
<organism evidence="8 9">
    <name type="scientific">Neocucurbitaria cava</name>
    <dbReference type="NCBI Taxonomy" id="798079"/>
    <lineage>
        <taxon>Eukaryota</taxon>
        <taxon>Fungi</taxon>
        <taxon>Dikarya</taxon>
        <taxon>Ascomycota</taxon>
        <taxon>Pezizomycotina</taxon>
        <taxon>Dothideomycetes</taxon>
        <taxon>Pleosporomycetidae</taxon>
        <taxon>Pleosporales</taxon>
        <taxon>Pleosporineae</taxon>
        <taxon>Cucurbitariaceae</taxon>
        <taxon>Neocucurbitaria</taxon>
    </lineage>
</organism>
<dbReference type="CDD" id="cd12148">
    <property type="entry name" value="fungal_TF_MHR"/>
    <property type="match status" value="1"/>
</dbReference>
<dbReference type="GO" id="GO:0000981">
    <property type="term" value="F:DNA-binding transcription factor activity, RNA polymerase II-specific"/>
    <property type="evidence" value="ECO:0007669"/>
    <property type="project" value="InterPro"/>
</dbReference>
<dbReference type="GO" id="GO:0005634">
    <property type="term" value="C:nucleus"/>
    <property type="evidence" value="ECO:0007669"/>
    <property type="project" value="UniProtKB-SubCell"/>
</dbReference>
<feature type="domain" description="Xylanolytic transcriptional activator regulatory" evidence="7">
    <location>
        <begin position="50"/>
        <end position="142"/>
    </location>
</feature>
<proteinExistence type="predicted"/>
<evidence type="ECO:0000256" key="5">
    <source>
        <dbReference type="ARBA" id="ARBA00023163"/>
    </source>
</evidence>
<sequence>MIHPLYTSTKQMLEAHSFASNEPTESDSELLLAWVLIALSESMQTLHRRAWMSAGQAFRMVQALRFHDIDSPRNSTNSPHSTPIPGVEDFIEVEQRRRVFWMAYFLDHLLSIRNDWPVTLNEHVVSTHASVLIRLKICTRLPTPNLDFQTGQFVLGDFLSEAMTDPRPKLLSPFNECLIMVTICGRSLLRGQQQNISKAYGDTELGSAEQRWWLDGILTTRLQVMSQCYPSPGEATDPLLLFAHILAPVTVLYYCNGMMESLAGPFGSEKNSDEITEYRHRALDATATVIRLAESMSELHFSKARKRLNRRVNAPFR</sequence>
<keyword evidence="9" id="KW-1185">Reference proteome</keyword>
<name>A0A9W8XZV9_9PLEO</name>
<reference evidence="8" key="1">
    <citation type="submission" date="2022-10" db="EMBL/GenBank/DDBJ databases">
        <title>Tapping the CABI collections for fungal endophytes: first genome assemblies for Collariella, Neodidymelliopsis, Ascochyta clinopodiicola, Didymella pomorum, Didymosphaeria variabile, Neocosmospora piperis and Neocucurbitaria cava.</title>
        <authorList>
            <person name="Hill R."/>
        </authorList>
    </citation>
    <scope>NUCLEOTIDE SEQUENCE</scope>
    <source>
        <strain evidence="8">IMI 356814</strain>
    </source>
</reference>
<keyword evidence="4" id="KW-0238">DNA-binding</keyword>
<dbReference type="GO" id="GO:0003677">
    <property type="term" value="F:DNA binding"/>
    <property type="evidence" value="ECO:0007669"/>
    <property type="project" value="UniProtKB-KW"/>
</dbReference>
<evidence type="ECO:0000259" key="7">
    <source>
        <dbReference type="SMART" id="SM00906"/>
    </source>
</evidence>
<dbReference type="GO" id="GO:0008270">
    <property type="term" value="F:zinc ion binding"/>
    <property type="evidence" value="ECO:0007669"/>
    <property type="project" value="InterPro"/>
</dbReference>
<keyword evidence="6" id="KW-0539">Nucleus</keyword>
<keyword evidence="2" id="KW-0479">Metal-binding</keyword>
<evidence type="ECO:0000256" key="1">
    <source>
        <dbReference type="ARBA" id="ARBA00004123"/>
    </source>
</evidence>
<evidence type="ECO:0000256" key="2">
    <source>
        <dbReference type="ARBA" id="ARBA00022723"/>
    </source>
</evidence>
<dbReference type="Proteomes" id="UP001140560">
    <property type="component" value="Unassembled WGS sequence"/>
</dbReference>
<dbReference type="GO" id="GO:0006351">
    <property type="term" value="P:DNA-templated transcription"/>
    <property type="evidence" value="ECO:0007669"/>
    <property type="project" value="InterPro"/>
</dbReference>
<protein>
    <recommendedName>
        <fullName evidence="7">Xylanolytic transcriptional activator regulatory domain-containing protein</fullName>
    </recommendedName>
</protein>
<dbReference type="EMBL" id="JAPEUY010000022">
    <property type="protein sequence ID" value="KAJ4361749.1"/>
    <property type="molecule type" value="Genomic_DNA"/>
</dbReference>
<dbReference type="Pfam" id="PF04082">
    <property type="entry name" value="Fungal_trans"/>
    <property type="match status" value="1"/>
</dbReference>
<dbReference type="AlphaFoldDB" id="A0A9W8XZV9"/>
<keyword evidence="5" id="KW-0804">Transcription</keyword>
<evidence type="ECO:0000313" key="8">
    <source>
        <dbReference type="EMBL" id="KAJ4361749.1"/>
    </source>
</evidence>
<comment type="subcellular location">
    <subcellularLocation>
        <location evidence="1">Nucleus</location>
    </subcellularLocation>
</comment>
<evidence type="ECO:0000256" key="3">
    <source>
        <dbReference type="ARBA" id="ARBA00023015"/>
    </source>
</evidence>
<dbReference type="SMART" id="SM00906">
    <property type="entry name" value="Fungal_trans"/>
    <property type="match status" value="1"/>
</dbReference>
<accession>A0A9W8XZV9</accession>
<dbReference type="InterPro" id="IPR007219">
    <property type="entry name" value="XnlR_reg_dom"/>
</dbReference>
<dbReference type="PANTHER" id="PTHR47338:SF3">
    <property type="entry name" value="C6 FINGER DOMAIN TRANSCRIPTION FACTOR DBAA-RELATED"/>
    <property type="match status" value="1"/>
</dbReference>
<gene>
    <name evidence="8" type="ORF">N0V83_010689</name>
</gene>
<dbReference type="PANTHER" id="PTHR47338">
    <property type="entry name" value="ZN(II)2CYS6 TRANSCRIPTION FACTOR (EUROFUNG)-RELATED"/>
    <property type="match status" value="1"/>
</dbReference>
<dbReference type="OrthoDB" id="3037908at2759"/>
<evidence type="ECO:0000313" key="9">
    <source>
        <dbReference type="Proteomes" id="UP001140560"/>
    </source>
</evidence>
<evidence type="ECO:0000256" key="6">
    <source>
        <dbReference type="ARBA" id="ARBA00023242"/>
    </source>
</evidence>